<dbReference type="Pfam" id="PF03756">
    <property type="entry name" value="AfsA"/>
    <property type="match status" value="1"/>
</dbReference>
<gene>
    <name evidence="2" type="ORF">XIS1_1320016</name>
</gene>
<evidence type="ECO:0000313" key="2">
    <source>
        <dbReference type="EMBL" id="SIP72049.1"/>
    </source>
</evidence>
<feature type="domain" description="A-factor biosynthesis hotdog" evidence="1">
    <location>
        <begin position="5"/>
        <end position="107"/>
    </location>
</feature>
<dbReference type="AlphaFoldDB" id="A0A1N6MTJ2"/>
<evidence type="ECO:0000313" key="3">
    <source>
        <dbReference type="Proteomes" id="UP000196435"/>
    </source>
</evidence>
<sequence length="147" mass="16664">MLIDEGCHLMLDHQTGKHVQGMILMEAARQSFLAVSEEFFIQEEATPRYFVINEMKAAYKRFVFPIPAIIKYKIIDKNTSNADKMSFTAEMELYQSGLCAATFFVKFTIFPAARISEREGKLAEEAVDSFMQIQAANYGDMTLPQVG</sequence>
<name>A0A1N6MTJ2_9GAMM</name>
<proteinExistence type="predicted"/>
<protein>
    <recommendedName>
        <fullName evidence="1">A-factor biosynthesis hotdog domain-containing protein</fullName>
    </recommendedName>
</protein>
<accession>A0A1N6MTJ2</accession>
<organism evidence="2 3">
    <name type="scientific">Xenorhabdus innexi</name>
    <dbReference type="NCBI Taxonomy" id="290109"/>
    <lineage>
        <taxon>Bacteria</taxon>
        <taxon>Pseudomonadati</taxon>
        <taxon>Pseudomonadota</taxon>
        <taxon>Gammaproteobacteria</taxon>
        <taxon>Enterobacterales</taxon>
        <taxon>Morganellaceae</taxon>
        <taxon>Xenorhabdus</taxon>
    </lineage>
</organism>
<dbReference type="Proteomes" id="UP000196435">
    <property type="component" value="Unassembled WGS sequence"/>
</dbReference>
<evidence type="ECO:0000259" key="1">
    <source>
        <dbReference type="Pfam" id="PF03756"/>
    </source>
</evidence>
<dbReference type="InterPro" id="IPR005509">
    <property type="entry name" value="AfsA_hotdog_dom"/>
</dbReference>
<reference evidence="3" key="1">
    <citation type="submission" date="2016-12" db="EMBL/GenBank/DDBJ databases">
        <authorList>
            <person name="Gaudriault S."/>
        </authorList>
    </citation>
    <scope>NUCLEOTIDE SEQUENCE [LARGE SCALE GENOMIC DNA]</scope>
    <source>
        <strain evidence="3">HGB1681 (deposited as PTA-6826 in the American Type Culture Collection)</strain>
    </source>
</reference>
<dbReference type="EMBL" id="FTLG01000038">
    <property type="protein sequence ID" value="SIP72049.1"/>
    <property type="molecule type" value="Genomic_DNA"/>
</dbReference>